<sequence length="58" mass="6838">MITNFHRLHSVPTIHLHQHNSLNTIYRFAKTQQRHSSVPIDLLTVETTNVFFLSCYQT</sequence>
<dbReference type="EMBL" id="HACG01020608">
    <property type="protein sequence ID" value="CEK67473.1"/>
    <property type="molecule type" value="Transcribed_RNA"/>
</dbReference>
<reference evidence="1" key="1">
    <citation type="submission" date="2014-12" db="EMBL/GenBank/DDBJ databases">
        <title>Insight into the proteome of Arion vulgaris.</title>
        <authorList>
            <person name="Aradska J."/>
            <person name="Bulat T."/>
            <person name="Smidak R."/>
            <person name="Sarate P."/>
            <person name="Gangsoo J."/>
            <person name="Sialana F."/>
            <person name="Bilban M."/>
            <person name="Lubec G."/>
        </authorList>
    </citation>
    <scope>NUCLEOTIDE SEQUENCE</scope>
    <source>
        <tissue evidence="1">Skin</tissue>
    </source>
</reference>
<name>A0A0B6ZG25_9EUPU</name>
<proteinExistence type="predicted"/>
<evidence type="ECO:0000313" key="1">
    <source>
        <dbReference type="EMBL" id="CEK67473.1"/>
    </source>
</evidence>
<accession>A0A0B6ZG25</accession>
<gene>
    <name evidence="1" type="primary">ORF62760</name>
</gene>
<protein>
    <submittedName>
        <fullName evidence="1">Uncharacterized protein</fullName>
    </submittedName>
</protein>
<dbReference type="AlphaFoldDB" id="A0A0B6ZG25"/>
<organism evidence="1">
    <name type="scientific">Arion vulgaris</name>
    <dbReference type="NCBI Taxonomy" id="1028688"/>
    <lineage>
        <taxon>Eukaryota</taxon>
        <taxon>Metazoa</taxon>
        <taxon>Spiralia</taxon>
        <taxon>Lophotrochozoa</taxon>
        <taxon>Mollusca</taxon>
        <taxon>Gastropoda</taxon>
        <taxon>Heterobranchia</taxon>
        <taxon>Euthyneura</taxon>
        <taxon>Panpulmonata</taxon>
        <taxon>Eupulmonata</taxon>
        <taxon>Stylommatophora</taxon>
        <taxon>Helicina</taxon>
        <taxon>Arionoidea</taxon>
        <taxon>Arionidae</taxon>
        <taxon>Arion</taxon>
    </lineage>
</organism>